<evidence type="ECO:0000313" key="2">
    <source>
        <dbReference type="EMBL" id="WOC52277.1"/>
    </source>
</evidence>
<dbReference type="Proteomes" id="UP001432059">
    <property type="component" value="Chromosome"/>
</dbReference>
<keyword evidence="3" id="KW-1185">Reference proteome</keyword>
<protein>
    <recommendedName>
        <fullName evidence="1">Lon N-terminal domain-containing protein</fullName>
    </recommendedName>
</protein>
<name>A0AAU0F278_9FLAO</name>
<accession>A0AAU0F278</accession>
<dbReference type="KEGG" id="bpor:BPO_1630"/>
<dbReference type="InterPro" id="IPR015947">
    <property type="entry name" value="PUA-like_sf"/>
</dbReference>
<dbReference type="EMBL" id="CP136426">
    <property type="protein sequence ID" value="WOC52277.1"/>
    <property type="molecule type" value="Genomic_DNA"/>
</dbReference>
<dbReference type="AlphaFoldDB" id="A0AAU0F278"/>
<evidence type="ECO:0000313" key="3">
    <source>
        <dbReference type="Proteomes" id="UP001432059"/>
    </source>
</evidence>
<dbReference type="Gene3D" id="2.30.130.40">
    <property type="entry name" value="LON domain-like"/>
    <property type="match status" value="1"/>
</dbReference>
<evidence type="ECO:0000259" key="1">
    <source>
        <dbReference type="Pfam" id="PF02190"/>
    </source>
</evidence>
<dbReference type="Pfam" id="PF02190">
    <property type="entry name" value="LON_substr_bdg"/>
    <property type="match status" value="1"/>
</dbReference>
<sequence>MDNFEDIDLGEIFDGDFSIVAEELDFSGKEELNEDSTQTTFPILPVRNMVMFPQVVIPITAGREQSKSLLENAQETGRL</sequence>
<dbReference type="RefSeq" id="WP_327983746.1">
    <property type="nucleotide sequence ID" value="NZ_CP136426.1"/>
</dbReference>
<proteinExistence type="predicted"/>
<dbReference type="InterPro" id="IPR003111">
    <property type="entry name" value="Lon_prtase_N"/>
</dbReference>
<reference evidence="2" key="1">
    <citation type="submission" date="2023-10" db="EMBL/GenBank/DDBJ databases">
        <title>Characterization and whole genome sequencing of a novel strain of Bergeyella porcorum QD2021 isolated from pig.</title>
        <authorList>
            <person name="Liu G."/>
            <person name="Chen C."/>
            <person name="Han X."/>
        </authorList>
    </citation>
    <scope>NUCLEOTIDE SEQUENCE</scope>
    <source>
        <strain evidence="2">QD2021</strain>
    </source>
</reference>
<organism evidence="2 3">
    <name type="scientific">Bergeyella porcorum</name>
    <dbReference type="NCBI Taxonomy" id="1735111"/>
    <lineage>
        <taxon>Bacteria</taxon>
        <taxon>Pseudomonadati</taxon>
        <taxon>Bacteroidota</taxon>
        <taxon>Flavobacteriia</taxon>
        <taxon>Flavobacteriales</taxon>
        <taxon>Weeksellaceae</taxon>
        <taxon>Bergeyella</taxon>
    </lineage>
</organism>
<dbReference type="InterPro" id="IPR046336">
    <property type="entry name" value="Lon_prtase_N_sf"/>
</dbReference>
<dbReference type="SUPFAM" id="SSF88697">
    <property type="entry name" value="PUA domain-like"/>
    <property type="match status" value="1"/>
</dbReference>
<feature type="domain" description="Lon N-terminal" evidence="1">
    <location>
        <begin position="41"/>
        <end position="77"/>
    </location>
</feature>
<gene>
    <name evidence="2" type="ORF">BPO_1630</name>
</gene>